<dbReference type="RefSeq" id="WP_184968667.1">
    <property type="nucleotide sequence ID" value="NZ_JACHIN010000010.1"/>
</dbReference>
<dbReference type="EMBL" id="JACHIN010000010">
    <property type="protein sequence ID" value="MBB5081362.1"/>
    <property type="molecule type" value="Genomic_DNA"/>
</dbReference>
<dbReference type="Proteomes" id="UP000568380">
    <property type="component" value="Unassembled WGS sequence"/>
</dbReference>
<comment type="caution">
    <text evidence="1">The sequence shown here is derived from an EMBL/GenBank/DDBJ whole genome shotgun (WGS) entry which is preliminary data.</text>
</comment>
<name>A0A7W8A843_9ACTN</name>
<accession>A0A7W8A843</accession>
<evidence type="ECO:0000313" key="1">
    <source>
        <dbReference type="EMBL" id="MBB5081362.1"/>
    </source>
</evidence>
<organism evidence="1 2">
    <name type="scientific">Nonomuraea endophytica</name>
    <dbReference type="NCBI Taxonomy" id="714136"/>
    <lineage>
        <taxon>Bacteria</taxon>
        <taxon>Bacillati</taxon>
        <taxon>Actinomycetota</taxon>
        <taxon>Actinomycetes</taxon>
        <taxon>Streptosporangiales</taxon>
        <taxon>Streptosporangiaceae</taxon>
        <taxon>Nonomuraea</taxon>
    </lineage>
</organism>
<gene>
    <name evidence="1" type="ORF">HNR40_006857</name>
</gene>
<evidence type="ECO:0000313" key="2">
    <source>
        <dbReference type="Proteomes" id="UP000568380"/>
    </source>
</evidence>
<proteinExistence type="predicted"/>
<sequence length="156" mass="16566">MADFTFNIAKGRVVEFYRQIKANTPSGSALVMVVIAAAAIEADGLMNNRTTLADVLSASTEASNAGYERKSLLAADLAEVTVDNANDRVDLDIPDQTYINVQAAGGAWGKILICHRPGSVVPDSQIIPLTAHDFPMNPDGANIVVQTDAIGFYRAT</sequence>
<keyword evidence="2" id="KW-1185">Reference proteome</keyword>
<dbReference type="AlphaFoldDB" id="A0A7W8A843"/>
<reference evidence="1 2" key="1">
    <citation type="submission" date="2020-08" db="EMBL/GenBank/DDBJ databases">
        <title>Genomic Encyclopedia of Type Strains, Phase IV (KMG-IV): sequencing the most valuable type-strain genomes for metagenomic binning, comparative biology and taxonomic classification.</title>
        <authorList>
            <person name="Goeker M."/>
        </authorList>
    </citation>
    <scope>NUCLEOTIDE SEQUENCE [LARGE SCALE GENOMIC DNA]</scope>
    <source>
        <strain evidence="1 2">DSM 45385</strain>
    </source>
</reference>
<protein>
    <submittedName>
        <fullName evidence="1">Uncharacterized protein</fullName>
    </submittedName>
</protein>